<dbReference type="Proteomes" id="UP001295794">
    <property type="component" value="Unassembled WGS sequence"/>
</dbReference>
<sequence>MRSTSSISPRHGRSRTRAQLPTQEAMYLRCREAGARRSACNYVPFSSATCGPAEARRAQTPAGDFLVTYSMLTACPGFRIRSVAVRVGVGLGVQYAQCAADALEQVRSAFALLKRSRDLPPALHTSPTESRRREDIWNPAASRTGNGSPMRLRGLVISARTRSWR</sequence>
<dbReference type="AlphaFoldDB" id="A0AAD2K7H3"/>
<proteinExistence type="predicted"/>
<reference evidence="2" key="1">
    <citation type="submission" date="2023-11" db="EMBL/GenBank/DDBJ databases">
        <authorList>
            <person name="De Vega J J."/>
            <person name="De Vega J J."/>
        </authorList>
    </citation>
    <scope>NUCLEOTIDE SEQUENCE</scope>
</reference>
<protein>
    <submittedName>
        <fullName evidence="2">Uncharacterized protein</fullName>
    </submittedName>
</protein>
<keyword evidence="3" id="KW-1185">Reference proteome</keyword>
<comment type="caution">
    <text evidence="2">The sequence shown here is derived from an EMBL/GenBank/DDBJ whole genome shotgun (WGS) entry which is preliminary data.</text>
</comment>
<evidence type="ECO:0000313" key="3">
    <source>
        <dbReference type="Proteomes" id="UP001295794"/>
    </source>
</evidence>
<gene>
    <name evidence="2" type="ORF">MYCIT1_LOCUS35925</name>
</gene>
<dbReference type="EMBL" id="CAVNYO010000466">
    <property type="protein sequence ID" value="CAK5283419.1"/>
    <property type="molecule type" value="Genomic_DNA"/>
</dbReference>
<evidence type="ECO:0000313" key="2">
    <source>
        <dbReference type="EMBL" id="CAK5283419.1"/>
    </source>
</evidence>
<name>A0AAD2K7H3_9AGAR</name>
<evidence type="ECO:0000256" key="1">
    <source>
        <dbReference type="SAM" id="MobiDB-lite"/>
    </source>
</evidence>
<organism evidence="2 3">
    <name type="scientific">Mycena citricolor</name>
    <dbReference type="NCBI Taxonomy" id="2018698"/>
    <lineage>
        <taxon>Eukaryota</taxon>
        <taxon>Fungi</taxon>
        <taxon>Dikarya</taxon>
        <taxon>Basidiomycota</taxon>
        <taxon>Agaricomycotina</taxon>
        <taxon>Agaricomycetes</taxon>
        <taxon>Agaricomycetidae</taxon>
        <taxon>Agaricales</taxon>
        <taxon>Marasmiineae</taxon>
        <taxon>Mycenaceae</taxon>
        <taxon>Mycena</taxon>
    </lineage>
</organism>
<feature type="region of interest" description="Disordered" evidence="1">
    <location>
        <begin position="121"/>
        <end position="149"/>
    </location>
</feature>
<accession>A0AAD2K7H3</accession>